<evidence type="ECO:0000256" key="2">
    <source>
        <dbReference type="PIRNR" id="PIRNR000077"/>
    </source>
</evidence>
<dbReference type="CDD" id="cd02947">
    <property type="entry name" value="TRX_family"/>
    <property type="match status" value="1"/>
</dbReference>
<proteinExistence type="inferred from homology"/>
<dbReference type="PROSITE" id="PS51352">
    <property type="entry name" value="THIOREDOXIN_2"/>
    <property type="match status" value="1"/>
</dbReference>
<feature type="domain" description="Thioredoxin" evidence="3">
    <location>
        <begin position="1"/>
        <end position="105"/>
    </location>
</feature>
<dbReference type="EMBL" id="CP050692">
    <property type="protein sequence ID" value="QIT48622.1"/>
    <property type="molecule type" value="Genomic_DNA"/>
</dbReference>
<organism evidence="4 5">
    <name type="scientific">Streptomyces antibioticus</name>
    <dbReference type="NCBI Taxonomy" id="1890"/>
    <lineage>
        <taxon>Bacteria</taxon>
        <taxon>Bacillati</taxon>
        <taxon>Actinomycetota</taxon>
        <taxon>Actinomycetes</taxon>
        <taxon>Kitasatosporales</taxon>
        <taxon>Streptomycetaceae</taxon>
        <taxon>Streptomyces</taxon>
    </lineage>
</organism>
<name>A0AAE7CPJ4_STRAT</name>
<accession>A0AAE7CPJ4</accession>
<gene>
    <name evidence="4" type="ORF">HCX60_38190</name>
</gene>
<sequence length="105" mass="11588">MALIEVTSTEQFEELLRRSEKAAVEFTAAWSGPGQLIHPVFERLSEQYHDIGFVSVDVDRVAPVAQAYGIRAMPTFIFFKHGEKSDDLMGTSKAGLEGKVKTLAS</sequence>
<evidence type="ECO:0000259" key="3">
    <source>
        <dbReference type="PROSITE" id="PS51352"/>
    </source>
</evidence>
<protein>
    <recommendedName>
        <fullName evidence="2">Thioredoxin</fullName>
    </recommendedName>
</protein>
<dbReference type="SUPFAM" id="SSF52833">
    <property type="entry name" value="Thioredoxin-like"/>
    <property type="match status" value="1"/>
</dbReference>
<reference evidence="4 5" key="1">
    <citation type="submission" date="2020-03" db="EMBL/GenBank/DDBJ databases">
        <title>Is there a link between lipid content and antibiotic production in Streptomyces?</title>
        <authorList>
            <person name="David M."/>
            <person name="Lejeune C."/>
            <person name="Abreu S."/>
            <person name="Thibessard A."/>
            <person name="Leblond P."/>
            <person name="Chaminade P."/>
            <person name="Virolle M.-J."/>
        </authorList>
    </citation>
    <scope>NUCLEOTIDE SEQUENCE [LARGE SCALE GENOMIC DNA]</scope>
    <source>
        <strain evidence="4 5">DSM 41481</strain>
    </source>
</reference>
<dbReference type="Gene3D" id="3.40.30.10">
    <property type="entry name" value="Glutaredoxin"/>
    <property type="match status" value="1"/>
</dbReference>
<dbReference type="GO" id="GO:0015035">
    <property type="term" value="F:protein-disulfide reductase activity"/>
    <property type="evidence" value="ECO:0007669"/>
    <property type="project" value="InterPro"/>
</dbReference>
<dbReference type="AlphaFoldDB" id="A0AAE7CPJ4"/>
<dbReference type="PIRSF" id="PIRSF000077">
    <property type="entry name" value="Thioredoxin"/>
    <property type="match status" value="1"/>
</dbReference>
<keyword evidence="1" id="KW-1015">Disulfide bond</keyword>
<comment type="similarity">
    <text evidence="2">Belongs to the thioredoxin family.</text>
</comment>
<evidence type="ECO:0000313" key="4">
    <source>
        <dbReference type="EMBL" id="QIT48622.1"/>
    </source>
</evidence>
<dbReference type="InterPro" id="IPR013766">
    <property type="entry name" value="Thioredoxin_domain"/>
</dbReference>
<dbReference type="Pfam" id="PF00085">
    <property type="entry name" value="Thioredoxin"/>
    <property type="match status" value="1"/>
</dbReference>
<dbReference type="Proteomes" id="UP000502504">
    <property type="component" value="Chromosome"/>
</dbReference>
<evidence type="ECO:0000313" key="5">
    <source>
        <dbReference type="Proteomes" id="UP000502504"/>
    </source>
</evidence>
<dbReference type="InterPro" id="IPR005746">
    <property type="entry name" value="Thioredoxin"/>
</dbReference>
<evidence type="ECO:0000256" key="1">
    <source>
        <dbReference type="ARBA" id="ARBA00023157"/>
    </source>
</evidence>
<dbReference type="PANTHER" id="PTHR46115">
    <property type="entry name" value="THIOREDOXIN-LIKE PROTEIN 1"/>
    <property type="match status" value="1"/>
</dbReference>
<dbReference type="RefSeq" id="WP_167797337.1">
    <property type="nucleotide sequence ID" value="NZ_CM007717.1"/>
</dbReference>
<dbReference type="InterPro" id="IPR036249">
    <property type="entry name" value="Thioredoxin-like_sf"/>
</dbReference>